<feature type="compositionally biased region" description="Polar residues" evidence="1">
    <location>
        <begin position="429"/>
        <end position="441"/>
    </location>
</feature>
<feature type="compositionally biased region" description="Basic and acidic residues" evidence="1">
    <location>
        <begin position="411"/>
        <end position="420"/>
    </location>
</feature>
<reference evidence="2" key="1">
    <citation type="submission" date="2018-03" db="EMBL/GenBank/DDBJ databases">
        <authorList>
            <person name="Guldener U."/>
        </authorList>
    </citation>
    <scope>NUCLEOTIDE SEQUENCE</scope>
</reference>
<dbReference type="EMBL" id="ONZP01000682">
    <property type="protein sequence ID" value="SPJ89613.1"/>
    <property type="molecule type" value="Genomic_DNA"/>
</dbReference>
<accession>A0AAE8SPH5</accession>
<dbReference type="InterPro" id="IPR036426">
    <property type="entry name" value="Bulb-type_lectin_dom_sf"/>
</dbReference>
<dbReference type="Gene3D" id="2.90.10.10">
    <property type="entry name" value="Bulb-type lectin domain"/>
    <property type="match status" value="1"/>
</dbReference>
<feature type="region of interest" description="Disordered" evidence="1">
    <location>
        <begin position="376"/>
        <end position="445"/>
    </location>
</feature>
<evidence type="ECO:0000313" key="3">
    <source>
        <dbReference type="Proteomes" id="UP001187734"/>
    </source>
</evidence>
<dbReference type="AlphaFoldDB" id="A0AAE8SPH5"/>
<sequence>MSLLLAPYNDSMRLGMGFNSYTQTTCIDNAVEVKEQDMGHDQNPAQVVKYSAKFVEKLSDIVSNMNISKSAAIKKGTIEVHGNANSIDEDKIKESDVNLVVSVQVINQTTTVKNDAEFMKIEGIEPRTQAFNDAYGDCYISGFIDGGDFSSIISIRCLDRSKTTSVIRTIKSMTKTKDEAEDFTMDSYSLDSMSASASDALKDTEMTISVSWMGGGQIKDSKTNWNIDSVYEAAAAFPSSVAKTPQKTWAILTKYNANRSFNAFNAEKTMCSLDYEPVLLYTADLFDNFMEYKQLIKKVQDIISNSDQYKEVDQKRTAKPIPIDSRTLVAVRHAMRNEMNKIVAVINILSKQPHLLTQSSFETSSSNEVVQAIIDGAKSKTPPEKFDNDSLPPAKAQEQTPSAESSSSKSTEGEYQKIEASDVQGPADKTSQTVQTLSSPDEASGRVRNALSSLIPPEIWVDLLPVRKMPLLVTSKGAGASGCTPISPAPKFDVKFPNETGVKDVPKQITFIHGVSSNRFSCTFECNQLMVTPSDSQPFLSFDNNISFWFHLDGNFVVYTRKDQPDWKIEWQTNLRKANQGYSLRFHEDGNLCTWCYHDSTQDPSWSTDCPSNYDGKLLLSNVSPFVEVFSRDNRKIWDNAQKWHDWVGSASKEWKSEWNNLKD</sequence>
<protein>
    <submittedName>
        <fullName evidence="2">Uncharacterized protein</fullName>
    </submittedName>
</protein>
<keyword evidence="3" id="KW-1185">Reference proteome</keyword>
<evidence type="ECO:0000256" key="1">
    <source>
        <dbReference type="SAM" id="MobiDB-lite"/>
    </source>
</evidence>
<dbReference type="Proteomes" id="UP001187734">
    <property type="component" value="Unassembled WGS sequence"/>
</dbReference>
<dbReference type="SUPFAM" id="SSF51110">
    <property type="entry name" value="alpha-D-mannose-specific plant lectins"/>
    <property type="match status" value="1"/>
</dbReference>
<organism evidence="2 3">
    <name type="scientific">Fusarium torulosum</name>
    <dbReference type="NCBI Taxonomy" id="33205"/>
    <lineage>
        <taxon>Eukaryota</taxon>
        <taxon>Fungi</taxon>
        <taxon>Dikarya</taxon>
        <taxon>Ascomycota</taxon>
        <taxon>Pezizomycotina</taxon>
        <taxon>Sordariomycetes</taxon>
        <taxon>Hypocreomycetidae</taxon>
        <taxon>Hypocreales</taxon>
        <taxon>Nectriaceae</taxon>
        <taxon>Fusarium</taxon>
    </lineage>
</organism>
<feature type="compositionally biased region" description="Basic and acidic residues" evidence="1">
    <location>
        <begin position="377"/>
        <end position="388"/>
    </location>
</feature>
<evidence type="ECO:0000313" key="2">
    <source>
        <dbReference type="EMBL" id="SPJ89613.1"/>
    </source>
</evidence>
<comment type="caution">
    <text evidence="2">The sequence shown here is derived from an EMBL/GenBank/DDBJ whole genome shotgun (WGS) entry which is preliminary data.</text>
</comment>
<name>A0AAE8SPH5_9HYPO</name>
<proteinExistence type="predicted"/>
<gene>
    <name evidence="2" type="ORF">FTOL_12974</name>
</gene>